<evidence type="ECO:0000313" key="8">
    <source>
        <dbReference type="EMBL" id="MBL0707237.1"/>
    </source>
</evidence>
<keyword evidence="5 6" id="KW-0472">Membrane</keyword>
<name>A0ABS1K7A4_9MICC</name>
<evidence type="ECO:0000256" key="3">
    <source>
        <dbReference type="ARBA" id="ARBA00022692"/>
    </source>
</evidence>
<evidence type="ECO:0000256" key="5">
    <source>
        <dbReference type="ARBA" id="ARBA00023136"/>
    </source>
</evidence>
<keyword evidence="2" id="KW-0813">Transport</keyword>
<dbReference type="InterPro" id="IPR027469">
    <property type="entry name" value="Cation_efflux_TMD_sf"/>
</dbReference>
<dbReference type="PANTHER" id="PTHR13414:SF9">
    <property type="entry name" value="PROTON-COUPLED ZINC ANTIPORTER SLC30A9, MITOCHONDRIAL"/>
    <property type="match status" value="1"/>
</dbReference>
<protein>
    <submittedName>
        <fullName evidence="8">Cation diffusion facilitator family transporter</fullName>
    </submittedName>
</protein>
<dbReference type="SUPFAM" id="SSF161111">
    <property type="entry name" value="Cation efflux protein transmembrane domain-like"/>
    <property type="match status" value="1"/>
</dbReference>
<proteinExistence type="predicted"/>
<keyword evidence="3 6" id="KW-0812">Transmembrane</keyword>
<dbReference type="Gene3D" id="1.20.1510.10">
    <property type="entry name" value="Cation efflux protein transmembrane domain"/>
    <property type="match status" value="1"/>
</dbReference>
<dbReference type="RefSeq" id="WP_189693685.1">
    <property type="nucleotide sequence ID" value="NZ_BNCM01000006.1"/>
</dbReference>
<feature type="domain" description="Cation efflux protein transmembrane" evidence="7">
    <location>
        <begin position="10"/>
        <end position="220"/>
    </location>
</feature>
<keyword evidence="4 6" id="KW-1133">Transmembrane helix</keyword>
<feature type="transmembrane region" description="Helical" evidence="6">
    <location>
        <begin position="112"/>
        <end position="133"/>
    </location>
</feature>
<feature type="transmembrane region" description="Helical" evidence="6">
    <location>
        <begin position="169"/>
        <end position="188"/>
    </location>
</feature>
<feature type="transmembrane region" description="Helical" evidence="6">
    <location>
        <begin position="77"/>
        <end position="100"/>
    </location>
</feature>
<evidence type="ECO:0000313" key="9">
    <source>
        <dbReference type="Proteomes" id="UP000639051"/>
    </source>
</evidence>
<evidence type="ECO:0000259" key="7">
    <source>
        <dbReference type="Pfam" id="PF01545"/>
    </source>
</evidence>
<comment type="caution">
    <text evidence="8">The sequence shown here is derived from an EMBL/GenBank/DDBJ whole genome shotgun (WGS) entry which is preliminary data.</text>
</comment>
<dbReference type="PANTHER" id="PTHR13414">
    <property type="entry name" value="HUEL-CATION TRANSPORTER"/>
    <property type="match status" value="1"/>
</dbReference>
<dbReference type="InterPro" id="IPR058533">
    <property type="entry name" value="Cation_efflux_TM"/>
</dbReference>
<keyword evidence="9" id="KW-1185">Reference proteome</keyword>
<reference evidence="8 9" key="1">
    <citation type="submission" date="2021-01" db="EMBL/GenBank/DDBJ databases">
        <title>Genome public.</title>
        <authorList>
            <person name="Liu C."/>
            <person name="Sun Q."/>
        </authorList>
    </citation>
    <scope>NUCLEOTIDE SEQUENCE [LARGE SCALE GENOMIC DNA]</scope>
    <source>
        <strain evidence="8 9">JC656</strain>
    </source>
</reference>
<comment type="subcellular location">
    <subcellularLocation>
        <location evidence="1">Membrane</location>
        <topology evidence="1">Multi-pass membrane protein</topology>
    </subcellularLocation>
</comment>
<dbReference type="InterPro" id="IPR040177">
    <property type="entry name" value="SLC30A9"/>
</dbReference>
<sequence>MAAGGGKKAVVAALGANLGIALLKFLAYLLTGASAMLAESVHSVADSGNQVLLLVGRKTSRRLPDERHPFGHGSSRYVYGFVVSIVLFSLGGLFALYEAYEKWRHPHAIEGQWWWVPLAVLAGSIILEGRSFLVAVSESKAARGNQSLVRFISTAKAPELPVIMLEDSAAVVGLLLALFGVGMTLLTGNGVWDAVGTGCIGVLLVLVAAVLAVEMTSLLLGESAGKPQLRAIRAALEGEGRNRVLELKTMHLGPEDILVTAKIAVRGCDTAADLVDRIKAARRRIREAVPAASHICIEPDLEGEGSRAEPAEGSQAR</sequence>
<organism evidence="8 9">
    <name type="scientific">Sinomonas cellulolyticus</name>
    <dbReference type="NCBI Taxonomy" id="2801916"/>
    <lineage>
        <taxon>Bacteria</taxon>
        <taxon>Bacillati</taxon>
        <taxon>Actinomycetota</taxon>
        <taxon>Actinomycetes</taxon>
        <taxon>Micrococcales</taxon>
        <taxon>Micrococcaceae</taxon>
        <taxon>Sinomonas</taxon>
    </lineage>
</organism>
<accession>A0ABS1K7A4</accession>
<evidence type="ECO:0000256" key="4">
    <source>
        <dbReference type="ARBA" id="ARBA00022989"/>
    </source>
</evidence>
<dbReference type="Pfam" id="PF01545">
    <property type="entry name" value="Cation_efflux"/>
    <property type="match status" value="1"/>
</dbReference>
<evidence type="ECO:0000256" key="1">
    <source>
        <dbReference type="ARBA" id="ARBA00004141"/>
    </source>
</evidence>
<dbReference type="Proteomes" id="UP000639051">
    <property type="component" value="Unassembled WGS sequence"/>
</dbReference>
<dbReference type="NCBIfam" id="TIGR01297">
    <property type="entry name" value="CDF"/>
    <property type="match status" value="1"/>
</dbReference>
<dbReference type="EMBL" id="JAERRC010000046">
    <property type="protein sequence ID" value="MBL0707237.1"/>
    <property type="molecule type" value="Genomic_DNA"/>
</dbReference>
<feature type="transmembrane region" description="Helical" evidence="6">
    <location>
        <begin position="194"/>
        <end position="220"/>
    </location>
</feature>
<evidence type="ECO:0000256" key="2">
    <source>
        <dbReference type="ARBA" id="ARBA00022448"/>
    </source>
</evidence>
<evidence type="ECO:0000256" key="6">
    <source>
        <dbReference type="SAM" id="Phobius"/>
    </source>
</evidence>
<gene>
    <name evidence="8" type="ORF">JJE72_17220</name>
</gene>
<feature type="transmembrane region" description="Helical" evidence="6">
    <location>
        <begin position="9"/>
        <end position="30"/>
    </location>
</feature>
<dbReference type="InterPro" id="IPR002524">
    <property type="entry name" value="Cation_efflux"/>
</dbReference>